<protein>
    <submittedName>
        <fullName evidence="3">Uncharacterized protein</fullName>
    </submittedName>
</protein>
<evidence type="ECO:0000313" key="2">
    <source>
        <dbReference type="Proteomes" id="UP001652628"/>
    </source>
</evidence>
<dbReference type="Pfam" id="PF06477">
    <property type="entry name" value="DUF1091"/>
    <property type="match status" value="1"/>
</dbReference>
<feature type="chain" id="PRO_5046175024" evidence="1">
    <location>
        <begin position="21"/>
        <end position="178"/>
    </location>
</feature>
<reference evidence="3" key="1">
    <citation type="submission" date="2025-08" db="UniProtKB">
        <authorList>
            <consortium name="RefSeq"/>
        </authorList>
    </citation>
    <scope>IDENTIFICATION</scope>
</reference>
<sequence>MSFRKLSLLVFSSLINCFFSAHVVLVDRFTFIVDDHDLFLSQSAVVEQESNRSYLSGHIMINRLVNDLTLVSTMDIMRPPRPDMRLYTVKLNFCSILNNAYKNKFIRMLYNNYAEFLNTKPKCPLKPNFNYTLTRAYVDEDMLPDLLPDCTFRMKISFQQKSKLFAHMQIDGRWLTKR</sequence>
<organism evidence="2 3">
    <name type="scientific">Drosophila suzukii</name>
    <name type="common">Spotted-wing drosophila fruit fly</name>
    <dbReference type="NCBI Taxonomy" id="28584"/>
    <lineage>
        <taxon>Eukaryota</taxon>
        <taxon>Metazoa</taxon>
        <taxon>Ecdysozoa</taxon>
        <taxon>Arthropoda</taxon>
        <taxon>Hexapoda</taxon>
        <taxon>Insecta</taxon>
        <taxon>Pterygota</taxon>
        <taxon>Neoptera</taxon>
        <taxon>Endopterygota</taxon>
        <taxon>Diptera</taxon>
        <taxon>Brachycera</taxon>
        <taxon>Muscomorpha</taxon>
        <taxon>Ephydroidea</taxon>
        <taxon>Drosophilidae</taxon>
        <taxon>Drosophila</taxon>
        <taxon>Sophophora</taxon>
    </lineage>
</organism>
<dbReference type="RefSeq" id="XP_016939673.3">
    <property type="nucleotide sequence ID" value="XM_017084184.4"/>
</dbReference>
<gene>
    <name evidence="3" type="primary">LOC108017187</name>
</gene>
<feature type="signal peptide" evidence="1">
    <location>
        <begin position="1"/>
        <end position="20"/>
    </location>
</feature>
<evidence type="ECO:0000256" key="1">
    <source>
        <dbReference type="SAM" id="SignalP"/>
    </source>
</evidence>
<accession>A0AB39ZR64</accession>
<dbReference type="PANTHER" id="PTHR20898:SF0">
    <property type="entry name" value="DAEDALUS ON 3-RELATED"/>
    <property type="match status" value="1"/>
</dbReference>
<dbReference type="PANTHER" id="PTHR20898">
    <property type="entry name" value="DAEDALUS ON 3-RELATED-RELATED"/>
    <property type="match status" value="1"/>
</dbReference>
<dbReference type="Proteomes" id="UP001652628">
    <property type="component" value="Chromosome 2L"/>
</dbReference>
<proteinExistence type="predicted"/>
<dbReference type="AlphaFoldDB" id="A0AB39ZR64"/>
<keyword evidence="2" id="KW-1185">Reference proteome</keyword>
<dbReference type="SMART" id="SM00697">
    <property type="entry name" value="DM8"/>
    <property type="match status" value="1"/>
</dbReference>
<evidence type="ECO:0000313" key="3">
    <source>
        <dbReference type="RefSeq" id="XP_016939673.3"/>
    </source>
</evidence>
<name>A0AB39ZR64_DROSZ</name>
<keyword evidence="1" id="KW-0732">Signal</keyword>
<dbReference type="InterPro" id="IPR010512">
    <property type="entry name" value="DUF1091"/>
</dbReference>
<dbReference type="GeneID" id="108017187"/>